<dbReference type="PRINTS" id="PR00069">
    <property type="entry name" value="ALDKETRDTASE"/>
</dbReference>
<dbReference type="InterPro" id="IPR020471">
    <property type="entry name" value="AKR"/>
</dbReference>
<evidence type="ECO:0000313" key="5">
    <source>
        <dbReference type="EMBL" id="BDD01800.1"/>
    </source>
</evidence>
<evidence type="ECO:0000256" key="1">
    <source>
        <dbReference type="ARBA" id="ARBA00007905"/>
    </source>
</evidence>
<keyword evidence="2" id="KW-0521">NADP</keyword>
<accession>A0ABN6LF48</accession>
<protein>
    <submittedName>
        <fullName evidence="5">Glyoxal reductase</fullName>
    </submittedName>
</protein>
<dbReference type="SUPFAM" id="SSF51430">
    <property type="entry name" value="NAD(P)-linked oxidoreductase"/>
    <property type="match status" value="1"/>
</dbReference>
<organism evidence="5 6">
    <name type="scientific">Persicobacter psychrovividus</name>
    <dbReference type="NCBI Taxonomy" id="387638"/>
    <lineage>
        <taxon>Bacteria</taxon>
        <taxon>Pseudomonadati</taxon>
        <taxon>Bacteroidota</taxon>
        <taxon>Cytophagia</taxon>
        <taxon>Cytophagales</taxon>
        <taxon>Persicobacteraceae</taxon>
        <taxon>Persicobacter</taxon>
    </lineage>
</organism>
<evidence type="ECO:0000256" key="3">
    <source>
        <dbReference type="ARBA" id="ARBA00023002"/>
    </source>
</evidence>
<dbReference type="PANTHER" id="PTHR43827:SF3">
    <property type="entry name" value="NADP-DEPENDENT OXIDOREDUCTASE DOMAIN-CONTAINING PROTEIN"/>
    <property type="match status" value="1"/>
</dbReference>
<feature type="domain" description="NADP-dependent oxidoreductase" evidence="4">
    <location>
        <begin position="15"/>
        <end position="260"/>
    </location>
</feature>
<dbReference type="PIRSF" id="PIRSF000097">
    <property type="entry name" value="AKR"/>
    <property type="match status" value="1"/>
</dbReference>
<name>A0ABN6LF48_9BACT</name>
<evidence type="ECO:0000256" key="2">
    <source>
        <dbReference type="ARBA" id="ARBA00022857"/>
    </source>
</evidence>
<evidence type="ECO:0000259" key="4">
    <source>
        <dbReference type="Pfam" id="PF00248"/>
    </source>
</evidence>
<dbReference type="InterPro" id="IPR018170">
    <property type="entry name" value="Aldo/ket_reductase_CS"/>
</dbReference>
<dbReference type="PROSITE" id="PS00062">
    <property type="entry name" value="ALDOKETO_REDUCTASE_2"/>
    <property type="match status" value="1"/>
</dbReference>
<keyword evidence="3" id="KW-0560">Oxidoreductase</keyword>
<geneLocation type="plasmid" evidence="5 6">
    <name>pPP3</name>
</geneLocation>
<proteinExistence type="inferred from homology"/>
<dbReference type="CDD" id="cd19071">
    <property type="entry name" value="AKR_AKR1-5-like"/>
    <property type="match status" value="1"/>
</dbReference>
<dbReference type="Pfam" id="PF00248">
    <property type="entry name" value="Aldo_ket_red"/>
    <property type="match status" value="1"/>
</dbReference>
<dbReference type="Proteomes" id="UP001354989">
    <property type="component" value="Plasmid pPP3"/>
</dbReference>
<sequence>MKKITLNNGIEIPVVGLGTWKSTDDEVHNAVVHALQNGYTHIDTAAVYGNEEEVGKAWKASGVKREDFFLTTKIWNDVATFEGTKAAFKTSLEKLQTDYVDLILVHWPGSYERFVAVYQALEELYAEGKARAIGVSNFNVHHLNELFRTCKVVPAVNQVECHVKYQNQFLQAFCKEHGIFLQAYAPMMSWKVKDLAADETLVELGKKYGKSATQVALRALIERDIIVLPKSVNLARLDQNVDLFDFELSAEDMGKIRYLNEGTRLFIEPDNMDFGFLK</sequence>
<dbReference type="InterPro" id="IPR023210">
    <property type="entry name" value="NADP_OxRdtase_dom"/>
</dbReference>
<dbReference type="Gene3D" id="3.20.20.100">
    <property type="entry name" value="NADP-dependent oxidoreductase domain"/>
    <property type="match status" value="1"/>
</dbReference>
<gene>
    <name evidence="5" type="ORF">PEPS_40800</name>
</gene>
<reference evidence="5 6" key="1">
    <citation type="submission" date="2021-12" db="EMBL/GenBank/DDBJ databases">
        <title>Genome sequencing of bacteria with rrn-lacking chromosome and rrn-plasmid.</title>
        <authorList>
            <person name="Anda M."/>
            <person name="Iwasaki W."/>
        </authorList>
    </citation>
    <scope>NUCLEOTIDE SEQUENCE [LARGE SCALE GENOMIC DNA]</scope>
    <source>
        <strain evidence="5 6">NBRC 101262</strain>
        <plasmid evidence="5 6">pPP3</plasmid>
    </source>
</reference>
<evidence type="ECO:0000313" key="6">
    <source>
        <dbReference type="Proteomes" id="UP001354989"/>
    </source>
</evidence>
<dbReference type="InterPro" id="IPR036812">
    <property type="entry name" value="NAD(P)_OxRdtase_dom_sf"/>
</dbReference>
<dbReference type="PANTHER" id="PTHR43827">
    <property type="entry name" value="2,5-DIKETO-D-GLUCONIC ACID REDUCTASE"/>
    <property type="match status" value="1"/>
</dbReference>
<keyword evidence="5" id="KW-0614">Plasmid</keyword>
<keyword evidence="6" id="KW-1185">Reference proteome</keyword>
<dbReference type="EMBL" id="AP025295">
    <property type="protein sequence ID" value="BDD01800.1"/>
    <property type="molecule type" value="Genomic_DNA"/>
</dbReference>
<dbReference type="RefSeq" id="WP_332920186.1">
    <property type="nucleotide sequence ID" value="NZ_AP025295.1"/>
</dbReference>
<comment type="similarity">
    <text evidence="1">Belongs to the aldo/keto reductase family.</text>
</comment>
<dbReference type="PROSITE" id="PS00063">
    <property type="entry name" value="ALDOKETO_REDUCTASE_3"/>
    <property type="match status" value="1"/>
</dbReference>